<protein>
    <submittedName>
        <fullName evidence="1">Uncharacterized protein</fullName>
    </submittedName>
</protein>
<organism evidence="1 2">
    <name type="scientific">Pristionchus entomophagus</name>
    <dbReference type="NCBI Taxonomy" id="358040"/>
    <lineage>
        <taxon>Eukaryota</taxon>
        <taxon>Metazoa</taxon>
        <taxon>Ecdysozoa</taxon>
        <taxon>Nematoda</taxon>
        <taxon>Chromadorea</taxon>
        <taxon>Rhabditida</taxon>
        <taxon>Rhabditina</taxon>
        <taxon>Diplogasteromorpha</taxon>
        <taxon>Diplogasteroidea</taxon>
        <taxon>Neodiplogasteridae</taxon>
        <taxon>Pristionchus</taxon>
    </lineage>
</organism>
<comment type="caution">
    <text evidence="1">The sequence shown here is derived from an EMBL/GenBank/DDBJ whole genome shotgun (WGS) entry which is preliminary data.</text>
</comment>
<accession>A0AAV5T6S2</accession>
<dbReference type="AlphaFoldDB" id="A0AAV5T6S2"/>
<proteinExistence type="predicted"/>
<feature type="non-terminal residue" evidence="1">
    <location>
        <position position="1"/>
    </location>
</feature>
<dbReference type="EMBL" id="BTSX01000003">
    <property type="protein sequence ID" value="GMS88239.1"/>
    <property type="molecule type" value="Genomic_DNA"/>
</dbReference>
<evidence type="ECO:0000313" key="2">
    <source>
        <dbReference type="Proteomes" id="UP001432027"/>
    </source>
</evidence>
<reference evidence="1" key="1">
    <citation type="submission" date="2023-10" db="EMBL/GenBank/DDBJ databases">
        <title>Genome assembly of Pristionchus species.</title>
        <authorList>
            <person name="Yoshida K."/>
            <person name="Sommer R.J."/>
        </authorList>
    </citation>
    <scope>NUCLEOTIDE SEQUENCE</scope>
    <source>
        <strain evidence="1">RS0144</strain>
    </source>
</reference>
<feature type="non-terminal residue" evidence="1">
    <location>
        <position position="177"/>
    </location>
</feature>
<keyword evidence="2" id="KW-1185">Reference proteome</keyword>
<dbReference type="Proteomes" id="UP001432027">
    <property type="component" value="Unassembled WGS sequence"/>
</dbReference>
<gene>
    <name evidence="1" type="ORF">PENTCL1PPCAC_10414</name>
</gene>
<name>A0AAV5T6S2_9BILA</name>
<evidence type="ECO:0000313" key="1">
    <source>
        <dbReference type="EMBL" id="GMS88239.1"/>
    </source>
</evidence>
<sequence length="177" mass="17607">VVAAVVAAAVVNRRIVALEQVEGLREGPHCLTVPRSVAASVAPVVVVEQMQQLVVDVAAVAAAGVPAAAVGVLVAVVESVAAVVVERLDSLRVWHCGAPEPGCAAGGRDELAVMGGARPTAGYAAAERRPLAVEVVAAVVVAAVAVDALLYRIGEVVAAGEAADVVVAAFGSAVVRR</sequence>